<feature type="compositionally biased region" description="Polar residues" evidence="1">
    <location>
        <begin position="1"/>
        <end position="20"/>
    </location>
</feature>
<dbReference type="InterPro" id="IPR040976">
    <property type="entry name" value="Pkinase_fungal"/>
</dbReference>
<evidence type="ECO:0000256" key="1">
    <source>
        <dbReference type="SAM" id="MobiDB-lite"/>
    </source>
</evidence>
<evidence type="ECO:0000259" key="2">
    <source>
        <dbReference type="Pfam" id="PF17667"/>
    </source>
</evidence>
<feature type="region of interest" description="Disordered" evidence="1">
    <location>
        <begin position="602"/>
        <end position="653"/>
    </location>
</feature>
<feature type="compositionally biased region" description="Polar residues" evidence="1">
    <location>
        <begin position="631"/>
        <end position="640"/>
    </location>
</feature>
<dbReference type="EMBL" id="KE504123">
    <property type="protein sequence ID" value="EPT05653.1"/>
    <property type="molecule type" value="Genomic_DNA"/>
</dbReference>
<reference evidence="3 4" key="1">
    <citation type="journal article" date="2012" name="Science">
        <title>The Paleozoic origin of enzymatic lignin decomposition reconstructed from 31 fungal genomes.</title>
        <authorList>
            <person name="Floudas D."/>
            <person name="Binder M."/>
            <person name="Riley R."/>
            <person name="Barry K."/>
            <person name="Blanchette R.A."/>
            <person name="Henrissat B."/>
            <person name="Martinez A.T."/>
            <person name="Otillar R."/>
            <person name="Spatafora J.W."/>
            <person name="Yadav J.S."/>
            <person name="Aerts A."/>
            <person name="Benoit I."/>
            <person name="Boyd A."/>
            <person name="Carlson A."/>
            <person name="Copeland A."/>
            <person name="Coutinho P.M."/>
            <person name="de Vries R.P."/>
            <person name="Ferreira P."/>
            <person name="Findley K."/>
            <person name="Foster B."/>
            <person name="Gaskell J."/>
            <person name="Glotzer D."/>
            <person name="Gorecki P."/>
            <person name="Heitman J."/>
            <person name="Hesse C."/>
            <person name="Hori C."/>
            <person name="Igarashi K."/>
            <person name="Jurgens J.A."/>
            <person name="Kallen N."/>
            <person name="Kersten P."/>
            <person name="Kohler A."/>
            <person name="Kuees U."/>
            <person name="Kumar T.K.A."/>
            <person name="Kuo A."/>
            <person name="LaButti K."/>
            <person name="Larrondo L.F."/>
            <person name="Lindquist E."/>
            <person name="Ling A."/>
            <person name="Lombard V."/>
            <person name="Lucas S."/>
            <person name="Lundell T."/>
            <person name="Martin R."/>
            <person name="McLaughlin D.J."/>
            <person name="Morgenstern I."/>
            <person name="Morin E."/>
            <person name="Murat C."/>
            <person name="Nagy L.G."/>
            <person name="Nolan M."/>
            <person name="Ohm R.A."/>
            <person name="Patyshakuliyeva A."/>
            <person name="Rokas A."/>
            <person name="Ruiz-Duenas F.J."/>
            <person name="Sabat G."/>
            <person name="Salamov A."/>
            <person name="Samejima M."/>
            <person name="Schmutz J."/>
            <person name="Slot J.C."/>
            <person name="St John F."/>
            <person name="Stenlid J."/>
            <person name="Sun H."/>
            <person name="Sun S."/>
            <person name="Syed K."/>
            <person name="Tsang A."/>
            <person name="Wiebenga A."/>
            <person name="Young D."/>
            <person name="Pisabarro A."/>
            <person name="Eastwood D.C."/>
            <person name="Martin F."/>
            <person name="Cullen D."/>
            <person name="Grigoriev I.V."/>
            <person name="Hibbett D.S."/>
        </authorList>
    </citation>
    <scope>NUCLEOTIDE SEQUENCE</scope>
    <source>
        <strain evidence="4">FP-58527</strain>
    </source>
</reference>
<sequence length="653" mass="73223">MSSGTTSDLQAKGDSQSDGTASEAKPAKNDTQPRAKFLRLHQGGRETLGQMTEYVSKLLRRQHRTHCFTVFVYKGQARIIRWDRAGAIVSAPFNFAEVPRTFHQLIWRYACMNQVQRGFDPTVVLATEEEIAAMKDCPAPSDWADRYRNGAVGQRGWPMYKITLRREDLVDEAELQPIAANMEPSQCTSAPVDTTPTFIIGKVYFASDSVVGRGTKCYIAYEVSRNRLVFLKDYWRPTADTLLSEGDVLIKLRTGGVQFVPTPVASGDVYSDVASPPQTSCTQSRLPKDTHTSLDHIPLTHNRLVSKEIGYPLEDHEDGYDLVLALLYALRAHAKAWKEQKTIHRDVSELNVVLWSYIDVMGVKQTIGLLIDWDLSKQAEFLALITRPGRSGTWPFMSARLLRYPKKKHEATDDIESIIHLLQWMCFRFYRHTITGATQLRNRIIAVFEGHDRQAGQKSDLGGDDKYTHIRSGTPAVMLLDQETPLAKLLRDLAVILQQHYLAVEPQWQRPPTTKQATSTRSRKAAPDDVLHFVESLPKQPSILPAVPSVPAELMTYDKVFAAFASAVRDPEAWDAVQKTEDQFACFKASAVVQRSMDRSEYLSSGSKRASEEDLELVDQERAGRVKRTRSGTTGLTSANEDLELPPGAGEVD</sequence>
<dbReference type="HOGENOM" id="CLU_006410_4_2_1"/>
<dbReference type="InParanoid" id="S8ENA7"/>
<evidence type="ECO:0000313" key="4">
    <source>
        <dbReference type="Proteomes" id="UP000015241"/>
    </source>
</evidence>
<dbReference type="AlphaFoldDB" id="S8ENA7"/>
<protein>
    <recommendedName>
        <fullName evidence="2">Fungal-type protein kinase domain-containing protein</fullName>
    </recommendedName>
</protein>
<gene>
    <name evidence="3" type="ORF">FOMPIDRAFT_1111477</name>
</gene>
<dbReference type="PANTHER" id="PTHR38248:SF2">
    <property type="entry name" value="FUNK1 11"/>
    <property type="match status" value="1"/>
</dbReference>
<name>S8ENA7_FOMSC</name>
<dbReference type="STRING" id="743788.S8ENA7"/>
<evidence type="ECO:0000313" key="3">
    <source>
        <dbReference type="EMBL" id="EPT05653.1"/>
    </source>
</evidence>
<keyword evidence="4" id="KW-1185">Reference proteome</keyword>
<organism evidence="3 4">
    <name type="scientific">Fomitopsis schrenkii</name>
    <name type="common">Brown rot fungus</name>
    <dbReference type="NCBI Taxonomy" id="2126942"/>
    <lineage>
        <taxon>Eukaryota</taxon>
        <taxon>Fungi</taxon>
        <taxon>Dikarya</taxon>
        <taxon>Basidiomycota</taxon>
        <taxon>Agaricomycotina</taxon>
        <taxon>Agaricomycetes</taxon>
        <taxon>Polyporales</taxon>
        <taxon>Fomitopsis</taxon>
    </lineage>
</organism>
<accession>S8ENA7</accession>
<feature type="region of interest" description="Disordered" evidence="1">
    <location>
        <begin position="1"/>
        <end position="34"/>
    </location>
</feature>
<dbReference type="Pfam" id="PF17667">
    <property type="entry name" value="Pkinase_fungal"/>
    <property type="match status" value="1"/>
</dbReference>
<feature type="domain" description="Fungal-type protein kinase" evidence="2">
    <location>
        <begin position="44"/>
        <end position="426"/>
    </location>
</feature>
<dbReference type="eggNOG" id="ENOG502SIZI">
    <property type="taxonomic scope" value="Eukaryota"/>
</dbReference>
<dbReference type="Proteomes" id="UP000015241">
    <property type="component" value="Unassembled WGS sequence"/>
</dbReference>
<proteinExistence type="predicted"/>
<dbReference type="OrthoDB" id="2791154at2759"/>
<dbReference type="PANTHER" id="PTHR38248">
    <property type="entry name" value="FUNK1 6"/>
    <property type="match status" value="1"/>
</dbReference>